<feature type="region of interest" description="Disordered" evidence="1">
    <location>
        <begin position="49"/>
        <end position="71"/>
    </location>
</feature>
<evidence type="ECO:0000256" key="1">
    <source>
        <dbReference type="SAM" id="MobiDB-lite"/>
    </source>
</evidence>
<feature type="transmembrane region" description="Helical" evidence="2">
    <location>
        <begin position="24"/>
        <end position="44"/>
    </location>
</feature>
<dbReference type="EMBL" id="VYKK01000004">
    <property type="protein sequence ID" value="KAA9007531.1"/>
    <property type="molecule type" value="Genomic_DNA"/>
</dbReference>
<evidence type="ECO:0000256" key="2">
    <source>
        <dbReference type="SAM" id="Phobius"/>
    </source>
</evidence>
<keyword evidence="2" id="KW-0812">Transmembrane</keyword>
<keyword evidence="2" id="KW-0472">Membrane</keyword>
<keyword evidence="4" id="KW-1185">Reference proteome</keyword>
<accession>A0A5J5GH81</accession>
<dbReference type="RefSeq" id="WP_150456821.1">
    <property type="nucleotide sequence ID" value="NZ_VYKK01000004.1"/>
</dbReference>
<sequence>MPKNNGNNGNQKGRSSEELTPEEYAIIAAALTALADFFAFLSLIKARENTSNDNATSSTSQITGSSGGRRR</sequence>
<organism evidence="3 4">
    <name type="scientific">Paenibacillus spiritus</name>
    <dbReference type="NCBI Taxonomy" id="2496557"/>
    <lineage>
        <taxon>Bacteria</taxon>
        <taxon>Bacillati</taxon>
        <taxon>Bacillota</taxon>
        <taxon>Bacilli</taxon>
        <taxon>Bacillales</taxon>
        <taxon>Paenibacillaceae</taxon>
        <taxon>Paenibacillus</taxon>
    </lineage>
</organism>
<protein>
    <submittedName>
        <fullName evidence="3">Uncharacterized protein</fullName>
    </submittedName>
</protein>
<gene>
    <name evidence="3" type="ORF">F4V43_03305</name>
</gene>
<dbReference type="Proteomes" id="UP000367750">
    <property type="component" value="Unassembled WGS sequence"/>
</dbReference>
<dbReference type="AlphaFoldDB" id="A0A5J5GH81"/>
<evidence type="ECO:0000313" key="4">
    <source>
        <dbReference type="Proteomes" id="UP000367750"/>
    </source>
</evidence>
<keyword evidence="2" id="KW-1133">Transmembrane helix</keyword>
<reference evidence="3 4" key="1">
    <citation type="submission" date="2019-09" db="EMBL/GenBank/DDBJ databases">
        <title>Bacillus ochoae sp. nov., Paenibacillus whitsoniae sp. nov., Paenibacillus spiritus sp. nov. Isolated from the Mars Exploration Rover during spacecraft assembly.</title>
        <authorList>
            <person name="Seuylemezian A."/>
            <person name="Vaishampayan P."/>
        </authorList>
    </citation>
    <scope>NUCLEOTIDE SEQUENCE [LARGE SCALE GENOMIC DNA]</scope>
    <source>
        <strain evidence="3 4">MER_111</strain>
    </source>
</reference>
<proteinExistence type="predicted"/>
<feature type="compositionally biased region" description="Low complexity" evidence="1">
    <location>
        <begin position="51"/>
        <end position="64"/>
    </location>
</feature>
<comment type="caution">
    <text evidence="3">The sequence shown here is derived from an EMBL/GenBank/DDBJ whole genome shotgun (WGS) entry which is preliminary data.</text>
</comment>
<name>A0A5J5GH81_9BACL</name>
<evidence type="ECO:0000313" key="3">
    <source>
        <dbReference type="EMBL" id="KAA9007531.1"/>
    </source>
</evidence>